<organism evidence="3 4">
    <name type="scientific">Apiospora arundinis</name>
    <dbReference type="NCBI Taxonomy" id="335852"/>
    <lineage>
        <taxon>Eukaryota</taxon>
        <taxon>Fungi</taxon>
        <taxon>Dikarya</taxon>
        <taxon>Ascomycota</taxon>
        <taxon>Pezizomycotina</taxon>
        <taxon>Sordariomycetes</taxon>
        <taxon>Xylariomycetidae</taxon>
        <taxon>Amphisphaeriales</taxon>
        <taxon>Apiosporaceae</taxon>
        <taxon>Apiospora</taxon>
    </lineage>
</organism>
<keyword evidence="2" id="KW-0732">Signal</keyword>
<evidence type="ECO:0000313" key="3">
    <source>
        <dbReference type="EMBL" id="KAK8855446.1"/>
    </source>
</evidence>
<sequence length="487" mass="51043">MRSAIILGAAALVAASPAPQALDLDALNDAPAPTGPAFGVASQASVYNAAAASSSASAAASVVASADANAPEKRSLEARTFCFWFYCPKPAAPQPPSPPSGGGYGNPQPPSPPNGGYGNPQPPSPPNGGYGNPPVPTTPTGYGTVPMTTPSVPQQTTTTAAATTVTSPAPTSTGIVPSTCTPVSWTNTFAFTTATDCAKPFEEGTYCGFINPEDPCAPQPDGYGPRAKVDTAAGFVADAALHQIAKSAKDPKGYASTFKDLTAAVNANTYLGFDTLKSYDVDFCAKKCDNTNLCTSFNIYMERDPAWNGEKCSCPTPDSITNYKCSYWGSGVTPDAAVNKGQTRGDGFEVVITGSNGYSKTNTTTPETPSGCTKPKKCGAVHDHPRTCLGQKFFPGPFDVSLCSTYAQAQNSKNVASGQWGQWMSYFGYNPSKCNFFNAFMIKENGIAKGTYCKLFTQQYDSSAATYQPGWQGSKHYEVETSWSYCL</sequence>
<feature type="signal peptide" evidence="2">
    <location>
        <begin position="1"/>
        <end position="15"/>
    </location>
</feature>
<proteinExistence type="predicted"/>
<feature type="compositionally biased region" description="Low complexity" evidence="1">
    <location>
        <begin position="138"/>
        <end position="172"/>
    </location>
</feature>
<protein>
    <submittedName>
        <fullName evidence="3">Nad mitochondrial</fullName>
    </submittedName>
</protein>
<reference evidence="3 4" key="1">
    <citation type="journal article" date="2024" name="IMA Fungus">
        <title>Apiospora arundinis, a panoply of carbohydrate-active enzymes and secondary metabolites.</title>
        <authorList>
            <person name="Sorensen T."/>
            <person name="Petersen C."/>
            <person name="Muurmann A.T."/>
            <person name="Christiansen J.V."/>
            <person name="Brundto M.L."/>
            <person name="Overgaard C.K."/>
            <person name="Boysen A.T."/>
            <person name="Wollenberg R.D."/>
            <person name="Larsen T.O."/>
            <person name="Sorensen J.L."/>
            <person name="Nielsen K.L."/>
            <person name="Sondergaard T.E."/>
        </authorList>
    </citation>
    <scope>NUCLEOTIDE SEQUENCE [LARGE SCALE GENOMIC DNA]</scope>
    <source>
        <strain evidence="3 4">AAU 773</strain>
    </source>
</reference>
<name>A0ABR2HZD4_9PEZI</name>
<dbReference type="EMBL" id="JAPCWZ010000007">
    <property type="protein sequence ID" value="KAK8855446.1"/>
    <property type="molecule type" value="Genomic_DNA"/>
</dbReference>
<accession>A0ABR2HZD4</accession>
<feature type="region of interest" description="Disordered" evidence="1">
    <location>
        <begin position="94"/>
        <end position="172"/>
    </location>
</feature>
<dbReference type="PANTHER" id="PTHR36578">
    <property type="entry name" value="CHROMOSOME 15, WHOLE GENOME SHOTGUN SEQUENCE"/>
    <property type="match status" value="1"/>
</dbReference>
<dbReference type="Proteomes" id="UP001390339">
    <property type="component" value="Unassembled WGS sequence"/>
</dbReference>
<gene>
    <name evidence="3" type="ORF">PGQ11_011358</name>
</gene>
<feature type="chain" id="PRO_5046072956" evidence="2">
    <location>
        <begin position="16"/>
        <end position="487"/>
    </location>
</feature>
<dbReference type="PANTHER" id="PTHR36578:SF1">
    <property type="entry name" value="APPLE DOMAIN-CONTAINING PROTEIN"/>
    <property type="match status" value="1"/>
</dbReference>
<evidence type="ECO:0000313" key="4">
    <source>
        <dbReference type="Proteomes" id="UP001390339"/>
    </source>
</evidence>
<keyword evidence="4" id="KW-1185">Reference proteome</keyword>
<evidence type="ECO:0000256" key="2">
    <source>
        <dbReference type="SAM" id="SignalP"/>
    </source>
</evidence>
<comment type="caution">
    <text evidence="3">The sequence shown here is derived from an EMBL/GenBank/DDBJ whole genome shotgun (WGS) entry which is preliminary data.</text>
</comment>
<evidence type="ECO:0000256" key="1">
    <source>
        <dbReference type="SAM" id="MobiDB-lite"/>
    </source>
</evidence>